<proteinExistence type="predicted"/>
<dbReference type="STRING" id="180498.A0A067JX88"/>
<keyword evidence="3" id="KW-1185">Reference proteome</keyword>
<accession>A0A067JX88</accession>
<gene>
    <name evidence="2" type="ORF">JCGZ_25531</name>
</gene>
<dbReference type="OrthoDB" id="10260961at2759"/>
<dbReference type="PANTHER" id="PTHR42103:SF2">
    <property type="entry name" value="AB HYDROLASE-1 DOMAIN-CONTAINING PROTEIN"/>
    <property type="match status" value="1"/>
</dbReference>
<name>A0A067JX88_JATCU</name>
<evidence type="ECO:0000313" key="2">
    <source>
        <dbReference type="EMBL" id="KDP24615.1"/>
    </source>
</evidence>
<dbReference type="Pfam" id="PF02129">
    <property type="entry name" value="Peptidase_S15"/>
    <property type="match status" value="1"/>
</dbReference>
<sequence>MAPRNAMETCMISTTDGVILQARIFKPPQETTVNGSSATVIVLVHPYSKLGGCQTLMQGLALRLSIKGFIAMTFDMRGAGRSTGRCSLTGFSEIEDVVSVCKWVSQNFPSNKILLVGSSAGAPIAGSAVDKVEEVIGYAGIGYPFGLAASFLFGRHQNAILQSPKPKLFVMGTNDQFTSVEQLEKKLLSAAGRVEAHLIFGVSHFEIEGNTYDARIADVIFRFLASLKRL</sequence>
<dbReference type="AlphaFoldDB" id="A0A067JX88"/>
<dbReference type="Proteomes" id="UP000027138">
    <property type="component" value="Unassembled WGS sequence"/>
</dbReference>
<dbReference type="InterPro" id="IPR029058">
    <property type="entry name" value="AB_hydrolase_fold"/>
</dbReference>
<evidence type="ECO:0000259" key="1">
    <source>
        <dbReference type="Pfam" id="PF02129"/>
    </source>
</evidence>
<evidence type="ECO:0000313" key="3">
    <source>
        <dbReference type="Proteomes" id="UP000027138"/>
    </source>
</evidence>
<dbReference type="KEGG" id="jcu:105646508"/>
<dbReference type="SUPFAM" id="SSF53474">
    <property type="entry name" value="alpha/beta-Hydrolases"/>
    <property type="match status" value="1"/>
</dbReference>
<feature type="domain" description="Xaa-Pro dipeptidyl-peptidase-like" evidence="1">
    <location>
        <begin position="16"/>
        <end position="122"/>
    </location>
</feature>
<reference evidence="2 3" key="1">
    <citation type="journal article" date="2014" name="PLoS ONE">
        <title>Global Analysis of Gene Expression Profiles in Physic Nut (Jatropha curcas L.) Seedlings Exposed to Salt Stress.</title>
        <authorList>
            <person name="Zhang L."/>
            <person name="Zhang C."/>
            <person name="Wu P."/>
            <person name="Chen Y."/>
            <person name="Li M."/>
            <person name="Jiang H."/>
            <person name="Wu G."/>
        </authorList>
    </citation>
    <scope>NUCLEOTIDE SEQUENCE [LARGE SCALE GENOMIC DNA]</scope>
    <source>
        <strain evidence="3">cv. GZQX0401</strain>
        <tissue evidence="2">Young leaves</tissue>
    </source>
</reference>
<organism evidence="2 3">
    <name type="scientific">Jatropha curcas</name>
    <name type="common">Barbados nut</name>
    <dbReference type="NCBI Taxonomy" id="180498"/>
    <lineage>
        <taxon>Eukaryota</taxon>
        <taxon>Viridiplantae</taxon>
        <taxon>Streptophyta</taxon>
        <taxon>Embryophyta</taxon>
        <taxon>Tracheophyta</taxon>
        <taxon>Spermatophyta</taxon>
        <taxon>Magnoliopsida</taxon>
        <taxon>eudicotyledons</taxon>
        <taxon>Gunneridae</taxon>
        <taxon>Pentapetalae</taxon>
        <taxon>rosids</taxon>
        <taxon>fabids</taxon>
        <taxon>Malpighiales</taxon>
        <taxon>Euphorbiaceae</taxon>
        <taxon>Crotonoideae</taxon>
        <taxon>Jatropheae</taxon>
        <taxon>Jatropha</taxon>
    </lineage>
</organism>
<dbReference type="GO" id="GO:0016787">
    <property type="term" value="F:hydrolase activity"/>
    <property type="evidence" value="ECO:0007669"/>
    <property type="project" value="InterPro"/>
</dbReference>
<dbReference type="InterPro" id="IPR000383">
    <property type="entry name" value="Xaa-Pro-like_dom"/>
</dbReference>
<dbReference type="PANTHER" id="PTHR42103">
    <property type="entry name" value="ALPHA/BETA-HYDROLASES SUPERFAMILY PROTEIN"/>
    <property type="match status" value="1"/>
</dbReference>
<dbReference type="EMBL" id="KK915100">
    <property type="protein sequence ID" value="KDP24615.1"/>
    <property type="molecule type" value="Genomic_DNA"/>
</dbReference>
<protein>
    <recommendedName>
        <fullName evidence="1">Xaa-Pro dipeptidyl-peptidase-like domain-containing protein</fullName>
    </recommendedName>
</protein>
<dbReference type="Gene3D" id="3.40.50.1820">
    <property type="entry name" value="alpha/beta hydrolase"/>
    <property type="match status" value="1"/>
</dbReference>